<gene>
    <name evidence="2" type="ORF">A6A04_01780</name>
</gene>
<protein>
    <submittedName>
        <fullName evidence="2">Uncharacterized protein</fullName>
    </submittedName>
</protein>
<sequence>MRPTRILPILLAALMAAPIALAEDAPSTDKKCPPVYGTWRTTHVADRFGNFEELDPPKGRRRELMEARIDEHKAVLIWNGKRQPVTEGRKRRTFKRVYRYEQTPNYFEGIDQDRQYIEIHANFYMKTPYPDDKCYLLIGAFPKIDSIEYFLTHALMLSVK</sequence>
<name>A0A178MNB2_9PROT</name>
<reference evidence="2 3" key="1">
    <citation type="submission" date="2016-04" db="EMBL/GenBank/DDBJ databases">
        <title>Draft genome sequence of freshwater magnetotactic bacteria Magnetospirillum marisnigri SP-1 and Magnetospirillum moscoviense BB-1.</title>
        <authorList>
            <person name="Koziaeva V."/>
            <person name="Dziuba M.V."/>
            <person name="Ivanov T.M."/>
            <person name="Kuznetsov B."/>
            <person name="Grouzdev D.S."/>
        </authorList>
    </citation>
    <scope>NUCLEOTIDE SEQUENCE [LARGE SCALE GENOMIC DNA]</scope>
    <source>
        <strain evidence="2 3">SP-1</strain>
    </source>
</reference>
<keyword evidence="1" id="KW-0732">Signal</keyword>
<dbReference type="RefSeq" id="WP_068492471.1">
    <property type="nucleotide sequence ID" value="NZ_LWQT01000055.1"/>
</dbReference>
<evidence type="ECO:0000256" key="1">
    <source>
        <dbReference type="SAM" id="SignalP"/>
    </source>
</evidence>
<dbReference type="STRING" id="1285242.A6A04_01780"/>
<dbReference type="EMBL" id="LWQT01000055">
    <property type="protein sequence ID" value="OAN50166.1"/>
    <property type="molecule type" value="Genomic_DNA"/>
</dbReference>
<proteinExistence type="predicted"/>
<comment type="caution">
    <text evidence="2">The sequence shown here is derived from an EMBL/GenBank/DDBJ whole genome shotgun (WGS) entry which is preliminary data.</text>
</comment>
<feature type="chain" id="PRO_5008092088" evidence="1">
    <location>
        <begin position="23"/>
        <end position="160"/>
    </location>
</feature>
<dbReference type="Proteomes" id="UP000078428">
    <property type="component" value="Unassembled WGS sequence"/>
</dbReference>
<evidence type="ECO:0000313" key="3">
    <source>
        <dbReference type="Proteomes" id="UP000078428"/>
    </source>
</evidence>
<evidence type="ECO:0000313" key="2">
    <source>
        <dbReference type="EMBL" id="OAN50166.1"/>
    </source>
</evidence>
<dbReference type="OrthoDB" id="9985653at2"/>
<keyword evidence="3" id="KW-1185">Reference proteome</keyword>
<dbReference type="AlphaFoldDB" id="A0A178MNB2"/>
<accession>A0A178MNB2</accession>
<organism evidence="2 3">
    <name type="scientific">Paramagnetospirillum marisnigri</name>
    <dbReference type="NCBI Taxonomy" id="1285242"/>
    <lineage>
        <taxon>Bacteria</taxon>
        <taxon>Pseudomonadati</taxon>
        <taxon>Pseudomonadota</taxon>
        <taxon>Alphaproteobacteria</taxon>
        <taxon>Rhodospirillales</taxon>
        <taxon>Magnetospirillaceae</taxon>
        <taxon>Paramagnetospirillum</taxon>
    </lineage>
</organism>
<feature type="signal peptide" evidence="1">
    <location>
        <begin position="1"/>
        <end position="22"/>
    </location>
</feature>